<sequence length="232" mass="25805">MKYATLLACALLTAHISYGQKTEYSAHINSGGSAYRGPYAADGSVFTISDNGNVPFDTNSPYGRRIGFSYGLAAQIQRVTPTRDVFGVQAGYGVLQNRRNITEIQGYIFRAPSSGHITLTNRSVDAHPFFGRRFVVKVVDLDLTAGPELSLLYRIHVVENITTAGNLLYASEYDRDKPRLDLRARLNLAAYYKHIGLVVGYSRGLTNYYNNDTYGTRELYSHIVRAGVAYRI</sequence>
<evidence type="ECO:0000313" key="2">
    <source>
        <dbReference type="Proteomes" id="UP000831113"/>
    </source>
</evidence>
<gene>
    <name evidence="1" type="ORF">MTX78_16820</name>
</gene>
<keyword evidence="2" id="KW-1185">Reference proteome</keyword>
<reference evidence="1 2" key="1">
    <citation type="submission" date="2022-03" db="EMBL/GenBank/DDBJ databases">
        <title>Hymenobactersp. isolated from the air.</title>
        <authorList>
            <person name="Won M."/>
            <person name="Kwon S.-W."/>
        </authorList>
    </citation>
    <scope>NUCLEOTIDE SEQUENCE [LARGE SCALE GENOMIC DNA]</scope>
    <source>
        <strain evidence="1 2">KACC 21982</strain>
    </source>
</reference>
<organism evidence="1 2">
    <name type="scientific">Hymenobacter tibetensis</name>
    <dbReference type="NCBI Taxonomy" id="497967"/>
    <lineage>
        <taxon>Bacteria</taxon>
        <taxon>Pseudomonadati</taxon>
        <taxon>Bacteroidota</taxon>
        <taxon>Cytophagia</taxon>
        <taxon>Cytophagales</taxon>
        <taxon>Hymenobacteraceae</taxon>
        <taxon>Hymenobacter</taxon>
    </lineage>
</organism>
<dbReference type="Proteomes" id="UP000831113">
    <property type="component" value="Chromosome"/>
</dbReference>
<evidence type="ECO:0000313" key="1">
    <source>
        <dbReference type="EMBL" id="UOG73776.1"/>
    </source>
</evidence>
<dbReference type="EMBL" id="CP094669">
    <property type="protein sequence ID" value="UOG73776.1"/>
    <property type="molecule type" value="Genomic_DNA"/>
</dbReference>
<evidence type="ECO:0008006" key="3">
    <source>
        <dbReference type="Google" id="ProtNLM"/>
    </source>
</evidence>
<dbReference type="RefSeq" id="WP_243796681.1">
    <property type="nucleotide sequence ID" value="NZ_CP094669.1"/>
</dbReference>
<proteinExistence type="predicted"/>
<name>A0ABY4CU37_9BACT</name>
<accession>A0ABY4CU37</accession>
<protein>
    <recommendedName>
        <fullName evidence="3">Outer membrane protein beta-barrel domain-containing protein</fullName>
    </recommendedName>
</protein>